<dbReference type="EMBL" id="KN716355">
    <property type="protein sequence ID" value="KJH46397.1"/>
    <property type="molecule type" value="Genomic_DNA"/>
</dbReference>
<reference evidence="3 4" key="1">
    <citation type="submission" date="2013-11" db="EMBL/GenBank/DDBJ databases">
        <title>Draft genome of the bovine lungworm Dictyocaulus viviparus.</title>
        <authorList>
            <person name="Mitreva M."/>
        </authorList>
    </citation>
    <scope>NUCLEOTIDE SEQUENCE [LARGE SCALE GENOMIC DNA]</scope>
    <source>
        <strain evidence="3 4">HannoverDv2000</strain>
    </source>
</reference>
<dbReference type="InterPro" id="IPR055514">
    <property type="entry name" value="DUF7087"/>
</dbReference>
<evidence type="ECO:0000256" key="1">
    <source>
        <dbReference type="SAM" id="Phobius"/>
    </source>
</evidence>
<evidence type="ECO:0000259" key="2">
    <source>
        <dbReference type="Pfam" id="PF23346"/>
    </source>
</evidence>
<keyword evidence="1" id="KW-0472">Membrane</keyword>
<feature type="transmembrane region" description="Helical" evidence="1">
    <location>
        <begin position="105"/>
        <end position="127"/>
    </location>
</feature>
<dbReference type="Proteomes" id="UP000053766">
    <property type="component" value="Unassembled WGS sequence"/>
</dbReference>
<feature type="transmembrane region" description="Helical" evidence="1">
    <location>
        <begin position="32"/>
        <end position="58"/>
    </location>
</feature>
<keyword evidence="4" id="KW-1185">Reference proteome</keyword>
<dbReference type="PANTHER" id="PTHR36940:SF1">
    <property type="entry name" value="DUF3278 DOMAIN-CONTAINING PROTEIN"/>
    <property type="match status" value="1"/>
</dbReference>
<evidence type="ECO:0000313" key="3">
    <source>
        <dbReference type="EMBL" id="KJH46397.1"/>
    </source>
</evidence>
<evidence type="ECO:0000313" key="4">
    <source>
        <dbReference type="Proteomes" id="UP000053766"/>
    </source>
</evidence>
<dbReference type="PANTHER" id="PTHR36940">
    <property type="entry name" value="PROTEIN CBG20338"/>
    <property type="match status" value="1"/>
</dbReference>
<proteinExistence type="predicted"/>
<keyword evidence="1" id="KW-0812">Transmembrane</keyword>
<reference evidence="4" key="2">
    <citation type="journal article" date="2016" name="Sci. Rep.">
        <title>Dictyocaulus viviparus genome, variome and transcriptome elucidate lungworm biology and support future intervention.</title>
        <authorList>
            <person name="McNulty S.N."/>
            <person name="Strube C."/>
            <person name="Rosa B.A."/>
            <person name="Martin J.C."/>
            <person name="Tyagi R."/>
            <person name="Choi Y.J."/>
            <person name="Wang Q."/>
            <person name="Hallsworth Pepin K."/>
            <person name="Zhang X."/>
            <person name="Ozersky P."/>
            <person name="Wilson R.K."/>
            <person name="Sternberg P.W."/>
            <person name="Gasser R.B."/>
            <person name="Mitreva M."/>
        </authorList>
    </citation>
    <scope>NUCLEOTIDE SEQUENCE [LARGE SCALE GENOMIC DNA]</scope>
    <source>
        <strain evidence="4">HannoverDv2000</strain>
    </source>
</reference>
<accession>A0A0D8XRK9</accession>
<sequence length="137" mass="15894">MYNYPNFVKTSRETQIGCILAQIFSLYANSDLIGSAVFVSMTTLCLYNLYVVITKWYNNVDGRFDMRQVFRENDIQLKLKYASEVFMPLIIGILVYSFVNLRSGSVNFIWTMVSCLQITAAVLLVSMEFYEVLILRY</sequence>
<feature type="transmembrane region" description="Helical" evidence="1">
    <location>
        <begin position="79"/>
        <end position="99"/>
    </location>
</feature>
<dbReference type="Pfam" id="PF23346">
    <property type="entry name" value="DUF7087"/>
    <property type="match status" value="1"/>
</dbReference>
<gene>
    <name evidence="3" type="ORF">DICVIV_07565</name>
</gene>
<organism evidence="3 4">
    <name type="scientific">Dictyocaulus viviparus</name>
    <name type="common">Bovine lungworm</name>
    <dbReference type="NCBI Taxonomy" id="29172"/>
    <lineage>
        <taxon>Eukaryota</taxon>
        <taxon>Metazoa</taxon>
        <taxon>Ecdysozoa</taxon>
        <taxon>Nematoda</taxon>
        <taxon>Chromadorea</taxon>
        <taxon>Rhabditida</taxon>
        <taxon>Rhabditina</taxon>
        <taxon>Rhabditomorpha</taxon>
        <taxon>Strongyloidea</taxon>
        <taxon>Metastrongylidae</taxon>
        <taxon>Dictyocaulus</taxon>
    </lineage>
</organism>
<keyword evidence="1" id="KW-1133">Transmembrane helix</keyword>
<name>A0A0D8XRK9_DICVI</name>
<protein>
    <recommendedName>
        <fullName evidence="2">DUF7087 domain-containing protein</fullName>
    </recommendedName>
</protein>
<dbReference type="OrthoDB" id="5795694at2759"/>
<dbReference type="AlphaFoldDB" id="A0A0D8XRK9"/>
<feature type="domain" description="DUF7087" evidence="2">
    <location>
        <begin position="2"/>
        <end position="133"/>
    </location>
</feature>